<protein>
    <submittedName>
        <fullName evidence="3">Uncharacterized protein</fullName>
    </submittedName>
</protein>
<keyword evidence="1" id="KW-0175">Coiled coil</keyword>
<comment type="caution">
    <text evidence="3">The sequence shown here is derived from an EMBL/GenBank/DDBJ whole genome shotgun (WGS) entry which is preliminary data.</text>
</comment>
<dbReference type="AlphaFoldDB" id="X6NLI3"/>
<reference evidence="3 4" key="1">
    <citation type="journal article" date="2013" name="Curr. Biol.">
        <title>The Genome of the Foraminiferan Reticulomyxa filosa.</title>
        <authorList>
            <person name="Glockner G."/>
            <person name="Hulsmann N."/>
            <person name="Schleicher M."/>
            <person name="Noegel A.A."/>
            <person name="Eichinger L."/>
            <person name="Gallinger C."/>
            <person name="Pawlowski J."/>
            <person name="Sierra R."/>
            <person name="Euteneuer U."/>
            <person name="Pillet L."/>
            <person name="Moustafa A."/>
            <person name="Platzer M."/>
            <person name="Groth M."/>
            <person name="Szafranski K."/>
            <person name="Schliwa M."/>
        </authorList>
    </citation>
    <scope>NUCLEOTIDE SEQUENCE [LARGE SCALE GENOMIC DNA]</scope>
</reference>
<feature type="coiled-coil region" evidence="1">
    <location>
        <begin position="72"/>
        <end position="106"/>
    </location>
</feature>
<evidence type="ECO:0000313" key="3">
    <source>
        <dbReference type="EMBL" id="ETO26846.1"/>
    </source>
</evidence>
<accession>X6NLI3</accession>
<keyword evidence="2" id="KW-0812">Transmembrane</keyword>
<proteinExistence type="predicted"/>
<feature type="non-terminal residue" evidence="3">
    <location>
        <position position="1"/>
    </location>
</feature>
<keyword evidence="2" id="KW-0472">Membrane</keyword>
<dbReference type="Proteomes" id="UP000023152">
    <property type="component" value="Unassembled WGS sequence"/>
</dbReference>
<name>X6NLI3_RETFI</name>
<organism evidence="3 4">
    <name type="scientific">Reticulomyxa filosa</name>
    <dbReference type="NCBI Taxonomy" id="46433"/>
    <lineage>
        <taxon>Eukaryota</taxon>
        <taxon>Sar</taxon>
        <taxon>Rhizaria</taxon>
        <taxon>Retaria</taxon>
        <taxon>Foraminifera</taxon>
        <taxon>Monothalamids</taxon>
        <taxon>Reticulomyxidae</taxon>
        <taxon>Reticulomyxa</taxon>
    </lineage>
</organism>
<keyword evidence="2" id="KW-1133">Transmembrane helix</keyword>
<evidence type="ECO:0000256" key="1">
    <source>
        <dbReference type="SAM" id="Coils"/>
    </source>
</evidence>
<evidence type="ECO:0000256" key="2">
    <source>
        <dbReference type="SAM" id="Phobius"/>
    </source>
</evidence>
<sequence>FGGTCVKFNIFTFYHKLCFNEKMCLKKEDHMTTHVKQSSITAFLDFMRGGSSAEQLEAGMDEVAETKKYEEYKEVESQIRDKKVQLKNSREKVAHLEQSVKSIREDKYKSEKQLITQLQEEQRRVLSKLNAVRESKYQLIRNAGVEMDRLRSIVRILQEQLQSIQSGVIPYDEGVSPQTVTNYMQYNSDNHNLKFLVIYLIFFVFVFIFI</sequence>
<gene>
    <name evidence="3" type="ORF">RFI_10287</name>
</gene>
<feature type="transmembrane region" description="Helical" evidence="2">
    <location>
        <begin position="193"/>
        <end position="209"/>
    </location>
</feature>
<dbReference type="EMBL" id="ASPP01007603">
    <property type="protein sequence ID" value="ETO26846.1"/>
    <property type="molecule type" value="Genomic_DNA"/>
</dbReference>
<keyword evidence="4" id="KW-1185">Reference proteome</keyword>
<evidence type="ECO:0000313" key="4">
    <source>
        <dbReference type="Proteomes" id="UP000023152"/>
    </source>
</evidence>